<feature type="region of interest" description="Disordered" evidence="1">
    <location>
        <begin position="13"/>
        <end position="43"/>
    </location>
</feature>
<accession>A0A4Z2JEA5</accession>
<comment type="caution">
    <text evidence="2">The sequence shown here is derived from an EMBL/GenBank/DDBJ whole genome shotgun (WGS) entry which is preliminary data.</text>
</comment>
<gene>
    <name evidence="2" type="ORF">EYF80_002289</name>
</gene>
<sequence>MGLMGKRGSAMPILGSVPIASRPCGNHRSVPPDPESPNRDSNQLAGTQAIGRLAAPVVAVPMADAQCGCHPVPEEMAVYTGDNYPGMMPPLCPAKSGRSIQAASRETRTRDILIIKESSGAGLRLPLSLTMHHSQEIASYFSRQETFAKVIRAESWPRLFAAPPILRNGQIDGLEKRPSARWPPRGPESRWAVQAFILSFRGTLASKGLNRSAWQTALSQRPDVILKTCWYPADC</sequence>
<dbReference type="EMBL" id="SRLO01000010">
    <property type="protein sequence ID" value="TNN87572.1"/>
    <property type="molecule type" value="Genomic_DNA"/>
</dbReference>
<evidence type="ECO:0000313" key="3">
    <source>
        <dbReference type="Proteomes" id="UP000314294"/>
    </source>
</evidence>
<reference evidence="2 3" key="1">
    <citation type="submission" date="2019-03" db="EMBL/GenBank/DDBJ databases">
        <title>First draft genome of Liparis tanakae, snailfish: a comprehensive survey of snailfish specific genes.</title>
        <authorList>
            <person name="Kim W."/>
            <person name="Song I."/>
            <person name="Jeong J.-H."/>
            <person name="Kim D."/>
            <person name="Kim S."/>
            <person name="Ryu S."/>
            <person name="Song J.Y."/>
            <person name="Lee S.K."/>
        </authorList>
    </citation>
    <scope>NUCLEOTIDE SEQUENCE [LARGE SCALE GENOMIC DNA]</scope>
    <source>
        <tissue evidence="2">Muscle</tissue>
    </source>
</reference>
<proteinExistence type="predicted"/>
<name>A0A4Z2JEA5_9TELE</name>
<evidence type="ECO:0000256" key="1">
    <source>
        <dbReference type="SAM" id="MobiDB-lite"/>
    </source>
</evidence>
<organism evidence="2 3">
    <name type="scientific">Liparis tanakae</name>
    <name type="common">Tanaka's snailfish</name>
    <dbReference type="NCBI Taxonomy" id="230148"/>
    <lineage>
        <taxon>Eukaryota</taxon>
        <taxon>Metazoa</taxon>
        <taxon>Chordata</taxon>
        <taxon>Craniata</taxon>
        <taxon>Vertebrata</taxon>
        <taxon>Euteleostomi</taxon>
        <taxon>Actinopterygii</taxon>
        <taxon>Neopterygii</taxon>
        <taxon>Teleostei</taxon>
        <taxon>Neoteleostei</taxon>
        <taxon>Acanthomorphata</taxon>
        <taxon>Eupercaria</taxon>
        <taxon>Perciformes</taxon>
        <taxon>Cottioidei</taxon>
        <taxon>Cottales</taxon>
        <taxon>Liparidae</taxon>
        <taxon>Liparis</taxon>
    </lineage>
</organism>
<dbReference type="AlphaFoldDB" id="A0A4Z2JEA5"/>
<dbReference type="Proteomes" id="UP000314294">
    <property type="component" value="Unassembled WGS sequence"/>
</dbReference>
<dbReference type="OrthoDB" id="10668506at2759"/>
<keyword evidence="3" id="KW-1185">Reference proteome</keyword>
<evidence type="ECO:0000313" key="2">
    <source>
        <dbReference type="EMBL" id="TNN87572.1"/>
    </source>
</evidence>
<protein>
    <submittedName>
        <fullName evidence="2">Uncharacterized protein</fullName>
    </submittedName>
</protein>